<evidence type="ECO:0000259" key="3">
    <source>
        <dbReference type="Pfam" id="PF07811"/>
    </source>
</evidence>
<dbReference type="Pfam" id="PF07811">
    <property type="entry name" value="TadE"/>
    <property type="match status" value="1"/>
</dbReference>
<feature type="domain" description="TadE-like" evidence="3">
    <location>
        <begin position="16"/>
        <end position="58"/>
    </location>
</feature>
<reference evidence="4" key="1">
    <citation type="submission" date="2018-06" db="EMBL/GenBank/DDBJ databases">
        <authorList>
            <person name="Zhirakovskaya E."/>
        </authorList>
    </citation>
    <scope>NUCLEOTIDE SEQUENCE</scope>
</reference>
<keyword evidence="2" id="KW-0812">Transmembrane</keyword>
<feature type="compositionally biased region" description="Pro residues" evidence="1">
    <location>
        <begin position="201"/>
        <end position="224"/>
    </location>
</feature>
<feature type="transmembrane region" description="Helical" evidence="2">
    <location>
        <begin position="20"/>
        <end position="44"/>
    </location>
</feature>
<gene>
    <name evidence="4" type="ORF">MNBD_CHLOROFLEXI01-2705</name>
</gene>
<dbReference type="AlphaFoldDB" id="A0A3B0UNQ6"/>
<evidence type="ECO:0000256" key="2">
    <source>
        <dbReference type="SAM" id="Phobius"/>
    </source>
</evidence>
<keyword evidence="2" id="KW-1133">Transmembrane helix</keyword>
<evidence type="ECO:0000313" key="4">
    <source>
        <dbReference type="EMBL" id="VAW32801.1"/>
    </source>
</evidence>
<evidence type="ECO:0000256" key="1">
    <source>
        <dbReference type="SAM" id="MobiDB-lite"/>
    </source>
</evidence>
<proteinExistence type="predicted"/>
<dbReference type="InterPro" id="IPR012495">
    <property type="entry name" value="TadE-like_dom"/>
</dbReference>
<accession>A0A3B0UNQ6</accession>
<protein>
    <recommendedName>
        <fullName evidence="3">TadE-like domain-containing protein</fullName>
    </recommendedName>
</protein>
<dbReference type="EMBL" id="UOEU01000390">
    <property type="protein sequence ID" value="VAW32801.1"/>
    <property type="molecule type" value="Genomic_DNA"/>
</dbReference>
<feature type="region of interest" description="Disordered" evidence="1">
    <location>
        <begin position="187"/>
        <end position="238"/>
    </location>
</feature>
<feature type="non-terminal residue" evidence="4">
    <location>
        <position position="363"/>
    </location>
</feature>
<feature type="region of interest" description="Disordered" evidence="1">
    <location>
        <begin position="337"/>
        <end position="363"/>
    </location>
</feature>
<name>A0A3B0UNQ6_9ZZZZ</name>
<keyword evidence="2" id="KW-0472">Membrane</keyword>
<feature type="compositionally biased region" description="Low complexity" evidence="1">
    <location>
        <begin position="350"/>
        <end position="363"/>
    </location>
</feature>
<feature type="compositionally biased region" description="Low complexity" evidence="1">
    <location>
        <begin position="225"/>
        <end position="237"/>
    </location>
</feature>
<organism evidence="4">
    <name type="scientific">hydrothermal vent metagenome</name>
    <dbReference type="NCBI Taxonomy" id="652676"/>
    <lineage>
        <taxon>unclassified sequences</taxon>
        <taxon>metagenomes</taxon>
        <taxon>ecological metagenomes</taxon>
    </lineage>
</organism>
<sequence>MIKFKKFKKRFNDSPGQALVEFALIITVVLMMIFLIIESGRIFWAWTTVQQAAREGARYAITGGFEPTCNTIDIPKYADLCSSNELRRPSSVIGVTHVALSGLPLNDAVDSIFEDEYYYNIEVFGVDQDGQLRGSGLQPPYGPDPYAGAPEKPIVVRVTYRVPIITPFFSPILPSIPVMGQTTLNNEQFGQLGGTGQSAGVPPPIPALPTPGPTPTDTPTPTPGPTSTSTSTQTPSLTPVPPACPVLYTSSLVVATGFASVTGNWDAGGGSSHTVTFYDITAGDDPEVNPGGTLVVLGTLTMVPDTGGAACPGVGDTFTNPLSPLLIGGNTIRATSTDGSTTTAIVQGGTDTPTPTPTSTTTP</sequence>